<gene>
    <name evidence="5" type="ORF">RIMI_LOCUS15987487</name>
</gene>
<dbReference type="PROSITE" id="PS50297">
    <property type="entry name" value="ANK_REP_REGION"/>
    <property type="match status" value="3"/>
</dbReference>
<feature type="repeat" description="ANK" evidence="1">
    <location>
        <begin position="244"/>
        <end position="276"/>
    </location>
</feature>
<sequence length="818" mass="89882">MLFKAGLRSSSECPRCSQSDAGILHMLWQCPRLSSFWVVVLNKVGLAYGCTVPRDPLVCVLGYVEEIITDKMYKVVIARLLFIARKLIAKFWIREEPPTRRDFMKQVDHIIALERSIYYGVIEITIVNALIQGPGLRSHYVPPGFSHLLYNTITPIVRHIGEAAVVHLQDLCILRLQVGDMAELSDEASETEMLSCSLSMWYGEPVDGQELSLDLHTAASIGQYEVVQCCVRRKDVDLNQANLGGWTPLMYASYIGHDAVVSLLLEAGVDVNCRTPSGQTPLILAASCGNESVAYFLIQGAEIEARDARGWTALFHCTSAGHQRMLRFLLENGASADAKEPVCGFTPLMEAAASGHEIIVQHLLDHGVKVSETDHKGDTARMLAARYGHSRIVSLLDSHRVKGSRTHSRGSARHEDLSSSDESSFTPHRPRHQRKPKGPSIHDGPQALAKMTAGGPSSGVQVPPQGYVTFSDGDYESGGSDLRYRDVTSPINERDVESNGSSKEEGYAGGPRCSSSEGICISTGVSSEASLESNEDSDPALETANRKHSKSLGKGRQRNGDAHTAPGSAHCRASNPSAEPNSPPYTGPKDLAELLEQIGCSKYLSVFQEQDVNLRIFLTLTETDLREVGITLFGPKRKMTSAIARWHSSARPPGDALEQAYADRLEAEMQELAIQLHKHCEETETLKGQVDQERELRAVAEGCLMEQETKWRAFRSQLDTTSILATDAQRALDQFRSCQEELSLRLGKGGTTRTRPPGCRLTAPQVSNAAPVKSFNVQELSSSLEESTAVLEKAMRALQENLEKMRTSDKGRHKWPDP</sequence>
<organism evidence="5 6">
    <name type="scientific">Ranitomeya imitator</name>
    <name type="common">mimic poison frog</name>
    <dbReference type="NCBI Taxonomy" id="111125"/>
    <lineage>
        <taxon>Eukaryota</taxon>
        <taxon>Metazoa</taxon>
        <taxon>Chordata</taxon>
        <taxon>Craniata</taxon>
        <taxon>Vertebrata</taxon>
        <taxon>Euteleostomi</taxon>
        <taxon>Amphibia</taxon>
        <taxon>Batrachia</taxon>
        <taxon>Anura</taxon>
        <taxon>Neobatrachia</taxon>
        <taxon>Hyloidea</taxon>
        <taxon>Dendrobatidae</taxon>
        <taxon>Dendrobatinae</taxon>
        <taxon>Ranitomeya</taxon>
    </lineage>
</organism>
<dbReference type="Gene3D" id="1.10.150.50">
    <property type="entry name" value="Transcription Factor, Ets-1"/>
    <property type="match status" value="1"/>
</dbReference>
<dbReference type="CDD" id="cd09519">
    <property type="entry name" value="SAM_ANKS3"/>
    <property type="match status" value="1"/>
</dbReference>
<reference evidence="5" key="1">
    <citation type="submission" date="2023-07" db="EMBL/GenBank/DDBJ databases">
        <authorList>
            <person name="Stuckert A."/>
        </authorList>
    </citation>
    <scope>NUCLEOTIDE SEQUENCE</scope>
</reference>
<evidence type="ECO:0000259" key="4">
    <source>
        <dbReference type="PROSITE" id="PS50105"/>
    </source>
</evidence>
<evidence type="ECO:0000256" key="2">
    <source>
        <dbReference type="SAM" id="Coils"/>
    </source>
</evidence>
<accession>A0ABN9M4V0</accession>
<dbReference type="SMART" id="SM00248">
    <property type="entry name" value="ANK"/>
    <property type="match status" value="6"/>
</dbReference>
<feature type="compositionally biased region" description="Basic residues" evidence="3">
    <location>
        <begin position="401"/>
        <end position="411"/>
    </location>
</feature>
<name>A0ABN9M4V0_9NEOB</name>
<dbReference type="PANTHER" id="PTHR24184:SF6">
    <property type="entry name" value="ANKYRIN REPEAT AND SAM DOMAIN-CONTAINING PROTEIN 3"/>
    <property type="match status" value="1"/>
</dbReference>
<feature type="repeat" description="ANK" evidence="1">
    <location>
        <begin position="343"/>
        <end position="375"/>
    </location>
</feature>
<dbReference type="Gene3D" id="1.25.40.20">
    <property type="entry name" value="Ankyrin repeat-containing domain"/>
    <property type="match status" value="2"/>
</dbReference>
<dbReference type="EMBL" id="CAUEEQ010043938">
    <property type="protein sequence ID" value="CAJ0957455.1"/>
    <property type="molecule type" value="Genomic_DNA"/>
</dbReference>
<dbReference type="InterPro" id="IPR001660">
    <property type="entry name" value="SAM"/>
</dbReference>
<feature type="region of interest" description="Disordered" evidence="3">
    <location>
        <begin position="398"/>
        <end position="587"/>
    </location>
</feature>
<dbReference type="PROSITE" id="PS50088">
    <property type="entry name" value="ANK_REPEAT"/>
    <property type="match status" value="3"/>
</dbReference>
<keyword evidence="1" id="KW-0040">ANK repeat</keyword>
<evidence type="ECO:0000313" key="5">
    <source>
        <dbReference type="EMBL" id="CAJ0957455.1"/>
    </source>
</evidence>
<dbReference type="Pfam" id="PF12796">
    <property type="entry name" value="Ank_2"/>
    <property type="match status" value="2"/>
</dbReference>
<dbReference type="SUPFAM" id="SSF47769">
    <property type="entry name" value="SAM/Pointed domain"/>
    <property type="match status" value="1"/>
</dbReference>
<keyword evidence="2" id="KW-0175">Coiled coil</keyword>
<dbReference type="InterPro" id="IPR036770">
    <property type="entry name" value="Ankyrin_rpt-contain_sf"/>
</dbReference>
<evidence type="ECO:0000256" key="3">
    <source>
        <dbReference type="SAM" id="MobiDB-lite"/>
    </source>
</evidence>
<feature type="repeat" description="ANK" evidence="1">
    <location>
        <begin position="309"/>
        <end position="341"/>
    </location>
</feature>
<feature type="compositionally biased region" description="Basic and acidic residues" evidence="3">
    <location>
        <begin position="482"/>
        <end position="506"/>
    </location>
</feature>
<feature type="compositionally biased region" description="Basic residues" evidence="3">
    <location>
        <begin position="428"/>
        <end position="437"/>
    </location>
</feature>
<dbReference type="InterPro" id="IPR002110">
    <property type="entry name" value="Ankyrin_rpt"/>
</dbReference>
<dbReference type="PROSITE" id="PS50105">
    <property type="entry name" value="SAM_DOMAIN"/>
    <property type="match status" value="1"/>
</dbReference>
<keyword evidence="6" id="KW-1185">Reference proteome</keyword>
<dbReference type="SUPFAM" id="SSF48403">
    <property type="entry name" value="Ankyrin repeat"/>
    <property type="match status" value="1"/>
</dbReference>
<protein>
    <recommendedName>
        <fullName evidence="4">SAM domain-containing protein</fullName>
    </recommendedName>
</protein>
<dbReference type="Pfam" id="PF00536">
    <property type="entry name" value="SAM_1"/>
    <property type="match status" value="1"/>
</dbReference>
<dbReference type="SMART" id="SM00454">
    <property type="entry name" value="SAM"/>
    <property type="match status" value="1"/>
</dbReference>
<feature type="compositionally biased region" description="Basic residues" evidence="3">
    <location>
        <begin position="546"/>
        <end position="557"/>
    </location>
</feature>
<comment type="caution">
    <text evidence="5">The sequence shown here is derived from an EMBL/GenBank/DDBJ whole genome shotgun (WGS) entry which is preliminary data.</text>
</comment>
<dbReference type="PANTHER" id="PTHR24184">
    <property type="entry name" value="SI:CH211-189E2.2"/>
    <property type="match status" value="1"/>
</dbReference>
<feature type="coiled-coil region" evidence="2">
    <location>
        <begin position="777"/>
        <end position="808"/>
    </location>
</feature>
<proteinExistence type="predicted"/>
<dbReference type="InterPro" id="IPR013761">
    <property type="entry name" value="SAM/pointed_sf"/>
</dbReference>
<feature type="compositionally biased region" description="Polar residues" evidence="3">
    <location>
        <begin position="513"/>
        <end position="532"/>
    </location>
</feature>
<evidence type="ECO:0000313" key="6">
    <source>
        <dbReference type="Proteomes" id="UP001176940"/>
    </source>
</evidence>
<dbReference type="InterPro" id="IPR047238">
    <property type="entry name" value="ANKS3_SAM"/>
</dbReference>
<feature type="domain" description="SAM" evidence="4">
    <location>
        <begin position="586"/>
        <end position="649"/>
    </location>
</feature>
<dbReference type="Proteomes" id="UP001176940">
    <property type="component" value="Unassembled WGS sequence"/>
</dbReference>
<evidence type="ECO:0000256" key="1">
    <source>
        <dbReference type="PROSITE-ProRule" id="PRU00023"/>
    </source>
</evidence>